<feature type="region of interest" description="Disordered" evidence="2">
    <location>
        <begin position="1"/>
        <end position="20"/>
    </location>
</feature>
<dbReference type="AlphaFoldDB" id="A0AAN8MHY3"/>
<keyword evidence="5" id="KW-1185">Reference proteome</keyword>
<dbReference type="GO" id="GO:0005886">
    <property type="term" value="C:plasma membrane"/>
    <property type="evidence" value="ECO:0007669"/>
    <property type="project" value="TreeGrafter"/>
</dbReference>
<dbReference type="PANTHER" id="PTHR21180">
    <property type="entry name" value="ENDONUCLEASE/EXONUCLEASE/PHOSPHATASE FAMILY DOMAIN-CONTAINING PROTEIN 1"/>
    <property type="match status" value="1"/>
</dbReference>
<feature type="region of interest" description="Disordered" evidence="2">
    <location>
        <begin position="402"/>
        <end position="423"/>
    </location>
</feature>
<dbReference type="InterPro" id="IPR051675">
    <property type="entry name" value="Endo/Exo/Phosphatase_dom_1"/>
</dbReference>
<dbReference type="Pfam" id="PF12836">
    <property type="entry name" value="HHH_3"/>
    <property type="match status" value="2"/>
</dbReference>
<feature type="domain" description="Helix-hairpin-helix DNA-binding motif class 1" evidence="3">
    <location>
        <begin position="49"/>
        <end position="68"/>
    </location>
</feature>
<comment type="caution">
    <text evidence="4">The sequence shown here is derived from an EMBL/GenBank/DDBJ whole genome shotgun (WGS) entry which is preliminary data.</text>
</comment>
<dbReference type="CDD" id="cd10283">
    <property type="entry name" value="MnuA_DNase1-like"/>
    <property type="match status" value="1"/>
</dbReference>
<dbReference type="Gene3D" id="1.10.150.320">
    <property type="entry name" value="Photosystem II 12 kDa extrinsic protein"/>
    <property type="match status" value="1"/>
</dbReference>
<dbReference type="InterPro" id="IPR003583">
    <property type="entry name" value="Hlx-hairpin-Hlx_DNA-bd_motif"/>
</dbReference>
<evidence type="ECO:0000313" key="5">
    <source>
        <dbReference type="Proteomes" id="UP001356427"/>
    </source>
</evidence>
<gene>
    <name evidence="4" type="ORF">J4Q44_G00032870</name>
</gene>
<dbReference type="SUPFAM" id="SSF56219">
    <property type="entry name" value="DNase I-like"/>
    <property type="match status" value="1"/>
</dbReference>
<evidence type="ECO:0000256" key="1">
    <source>
        <dbReference type="ARBA" id="ARBA00015260"/>
    </source>
</evidence>
<feature type="compositionally biased region" description="Basic and acidic residues" evidence="2">
    <location>
        <begin position="407"/>
        <end position="418"/>
    </location>
</feature>
<feature type="domain" description="Helix-hairpin-helix DNA-binding motif class 1" evidence="3">
    <location>
        <begin position="136"/>
        <end position="155"/>
    </location>
</feature>
<name>A0AAN8MHY3_9TELE</name>
<sequence>MGGNLGCHRSIPKDPTDLSNSKRKFSAACNFSHILVNQERLNINTATEEELMTLPGVNRTVAQNIVEYRDCIAGFKKVEDLALVSGIGAGKLEIIRLEICVSSRTSSSQHSPSSLRKDFEPHLSCTGMNINTATPAQLMSIRGITDKIAKNIVEYRIENGPFKSIEDLVRVNHINSSLLDKIRFQVFVERSRTPSTNTNGGLAYTTKSHPSPTSFSLWSEDMELPPWGPTRIMSVRPNVEPPSGMRDGKAVVRVATWNLQNCSCEKANNPGVKEVVCMTLLENDIKLLAVQDLVDREALDKFCVELNQGSLDSVRKWRGPRGVWKSTVSEKHTGLSNEGVSYSGFLWDSSSGIDLKDASVVESPVVNGNGKHPQPRPYLAHFYIGKSELTIVNVHMRAPAVSGAEESNGRNHHSEEVKAHRHTSSIQDALKGQKGLVVLGDFGLPPQSSELDQLRKERLSPLVPPNMFTNISTRSPQGSLCLDNIWVSKSLKKIYAGHCLVVREGLTNPWIPDNWSWGGVASDHCPVMAEFFVDVAPKELRNRVAVVERGESMSKHER</sequence>
<dbReference type="GO" id="GO:0003677">
    <property type="term" value="F:DNA binding"/>
    <property type="evidence" value="ECO:0007669"/>
    <property type="project" value="InterPro"/>
</dbReference>
<dbReference type="InterPro" id="IPR010994">
    <property type="entry name" value="RuvA_2-like"/>
</dbReference>
<accession>A0AAN8MHY3</accession>
<reference evidence="4 5" key="1">
    <citation type="submission" date="2021-04" db="EMBL/GenBank/DDBJ databases">
        <authorList>
            <person name="De Guttry C."/>
            <person name="Zahm M."/>
            <person name="Klopp C."/>
            <person name="Cabau C."/>
            <person name="Louis A."/>
            <person name="Berthelot C."/>
            <person name="Parey E."/>
            <person name="Roest Crollius H."/>
            <person name="Montfort J."/>
            <person name="Robinson-Rechavi M."/>
            <person name="Bucao C."/>
            <person name="Bouchez O."/>
            <person name="Gislard M."/>
            <person name="Lluch J."/>
            <person name="Milhes M."/>
            <person name="Lampietro C."/>
            <person name="Lopez Roques C."/>
            <person name="Donnadieu C."/>
            <person name="Braasch I."/>
            <person name="Desvignes T."/>
            <person name="Postlethwait J."/>
            <person name="Bobe J."/>
            <person name="Wedekind C."/>
            <person name="Guiguen Y."/>
        </authorList>
    </citation>
    <scope>NUCLEOTIDE SEQUENCE [LARGE SCALE GENOMIC DNA]</scope>
    <source>
        <strain evidence="4">Cs_M1</strain>
        <tissue evidence="4">Blood</tissue>
    </source>
</reference>
<dbReference type="GO" id="GO:0006281">
    <property type="term" value="P:DNA repair"/>
    <property type="evidence" value="ECO:0007669"/>
    <property type="project" value="InterPro"/>
</dbReference>
<evidence type="ECO:0000259" key="3">
    <source>
        <dbReference type="SMART" id="SM00278"/>
    </source>
</evidence>
<dbReference type="Gene3D" id="1.10.150.280">
    <property type="entry name" value="AF1531-like domain"/>
    <property type="match status" value="1"/>
</dbReference>
<dbReference type="SMART" id="SM00278">
    <property type="entry name" value="HhH1"/>
    <property type="match status" value="3"/>
</dbReference>
<protein>
    <recommendedName>
        <fullName evidence="1">Endonuclease/exonuclease/phosphatase family domain-containing protein 1</fullName>
    </recommendedName>
</protein>
<dbReference type="Gene3D" id="3.60.10.10">
    <property type="entry name" value="Endonuclease/exonuclease/phosphatase"/>
    <property type="match status" value="1"/>
</dbReference>
<feature type="domain" description="Helix-hairpin-helix DNA-binding motif class 1" evidence="3">
    <location>
        <begin position="79"/>
        <end position="98"/>
    </location>
</feature>
<dbReference type="SUPFAM" id="SSF47781">
    <property type="entry name" value="RuvA domain 2-like"/>
    <property type="match status" value="2"/>
</dbReference>
<evidence type="ECO:0000313" key="4">
    <source>
        <dbReference type="EMBL" id="KAK6327642.1"/>
    </source>
</evidence>
<proteinExistence type="predicted"/>
<dbReference type="Proteomes" id="UP001356427">
    <property type="component" value="Unassembled WGS sequence"/>
</dbReference>
<dbReference type="PANTHER" id="PTHR21180:SF32">
    <property type="entry name" value="ENDONUCLEASE_EXONUCLEASE_PHOSPHATASE FAMILY DOMAIN-CONTAINING PROTEIN 1"/>
    <property type="match status" value="1"/>
</dbReference>
<organism evidence="4 5">
    <name type="scientific">Coregonus suidteri</name>
    <dbReference type="NCBI Taxonomy" id="861788"/>
    <lineage>
        <taxon>Eukaryota</taxon>
        <taxon>Metazoa</taxon>
        <taxon>Chordata</taxon>
        <taxon>Craniata</taxon>
        <taxon>Vertebrata</taxon>
        <taxon>Euteleostomi</taxon>
        <taxon>Actinopterygii</taxon>
        <taxon>Neopterygii</taxon>
        <taxon>Teleostei</taxon>
        <taxon>Protacanthopterygii</taxon>
        <taxon>Salmoniformes</taxon>
        <taxon>Salmonidae</taxon>
        <taxon>Coregoninae</taxon>
        <taxon>Coregonus</taxon>
    </lineage>
</organism>
<dbReference type="EMBL" id="JAGTTL010000002">
    <property type="protein sequence ID" value="KAK6327642.1"/>
    <property type="molecule type" value="Genomic_DNA"/>
</dbReference>
<evidence type="ECO:0000256" key="2">
    <source>
        <dbReference type="SAM" id="MobiDB-lite"/>
    </source>
</evidence>
<dbReference type="InterPro" id="IPR036691">
    <property type="entry name" value="Endo/exonu/phosph_ase_sf"/>
</dbReference>